<evidence type="ECO:0000256" key="1">
    <source>
        <dbReference type="ARBA" id="ARBA00022763"/>
    </source>
</evidence>
<dbReference type="PANTHER" id="PTHR43003:SF6">
    <property type="entry name" value="DNA GLYCOSYLASE"/>
    <property type="match status" value="1"/>
</dbReference>
<dbReference type="RefSeq" id="WP_425552228.1">
    <property type="nucleotide sequence ID" value="NZ_BAAAQD010000006.1"/>
</dbReference>
<proteinExistence type="predicted"/>
<gene>
    <name evidence="3" type="ORF">GCM10009827_036510</name>
</gene>
<name>A0ABP4L7J8_9ACTN</name>
<dbReference type="EMBL" id="BAAAQD010000006">
    <property type="protein sequence ID" value="GAA1518114.1"/>
    <property type="molecule type" value="Genomic_DNA"/>
</dbReference>
<keyword evidence="2" id="KW-0234">DNA repair</keyword>
<reference evidence="4" key="1">
    <citation type="journal article" date="2019" name="Int. J. Syst. Evol. Microbiol.">
        <title>The Global Catalogue of Microorganisms (GCM) 10K type strain sequencing project: providing services to taxonomists for standard genome sequencing and annotation.</title>
        <authorList>
            <consortium name="The Broad Institute Genomics Platform"/>
            <consortium name="The Broad Institute Genome Sequencing Center for Infectious Disease"/>
            <person name="Wu L."/>
            <person name="Ma J."/>
        </authorList>
    </citation>
    <scope>NUCLEOTIDE SEQUENCE [LARGE SCALE GENOMIC DNA]</scope>
    <source>
        <strain evidence="4">JCM 15933</strain>
    </source>
</reference>
<evidence type="ECO:0000313" key="3">
    <source>
        <dbReference type="EMBL" id="GAA1518114.1"/>
    </source>
</evidence>
<sequence>MRTFDCPPRYDLAGTLRGLCLINGDPTLSVGAREGWFATRTPDGPGTLQLTLTGTSPVAGSSPAAGSSLVATAYGPGADWLLDRADAVAGLRDDLTGFLDLARQHPLLYRLAREHSGLRIGATGRVFHHLVPAVLGQKVTGKEARDGYVRLLRHFSTDPAPGPHPRLRLPPPPEAIAAAPYWVFHPFGIEQKRADALRRVAAEASRLERCTTAADAVARLLTIRGIGPWTAAEVTRAAYGDPDAVSVGDYHIKNVVAYALTGAARGTDEHMLELLAPYAGHRGRVCGLLAAAGITAPKFGPRMPLRSFARF</sequence>
<accession>A0ABP4L7J8</accession>
<keyword evidence="1" id="KW-0227">DNA damage</keyword>
<evidence type="ECO:0000256" key="2">
    <source>
        <dbReference type="ARBA" id="ARBA00023204"/>
    </source>
</evidence>
<evidence type="ECO:0000313" key="4">
    <source>
        <dbReference type="Proteomes" id="UP001501470"/>
    </source>
</evidence>
<organism evidence="3 4">
    <name type="scientific">Dactylosporangium maewongense</name>
    <dbReference type="NCBI Taxonomy" id="634393"/>
    <lineage>
        <taxon>Bacteria</taxon>
        <taxon>Bacillati</taxon>
        <taxon>Actinomycetota</taxon>
        <taxon>Actinomycetes</taxon>
        <taxon>Micromonosporales</taxon>
        <taxon>Micromonosporaceae</taxon>
        <taxon>Dactylosporangium</taxon>
    </lineage>
</organism>
<keyword evidence="4" id="KW-1185">Reference proteome</keyword>
<dbReference type="InterPro" id="IPR051912">
    <property type="entry name" value="Alkylbase_DNA_Glycosylase/TA"/>
</dbReference>
<dbReference type="InterPro" id="IPR011257">
    <property type="entry name" value="DNA_glycosylase"/>
</dbReference>
<dbReference type="SUPFAM" id="SSF48150">
    <property type="entry name" value="DNA-glycosylase"/>
    <property type="match status" value="1"/>
</dbReference>
<dbReference type="PANTHER" id="PTHR43003">
    <property type="entry name" value="DNA-3-METHYLADENINE GLYCOSYLASE"/>
    <property type="match status" value="1"/>
</dbReference>
<dbReference type="Proteomes" id="UP001501470">
    <property type="component" value="Unassembled WGS sequence"/>
</dbReference>
<dbReference type="Gene3D" id="1.10.340.30">
    <property type="entry name" value="Hypothetical protein, domain 2"/>
    <property type="match status" value="1"/>
</dbReference>
<comment type="caution">
    <text evidence="3">The sequence shown here is derived from an EMBL/GenBank/DDBJ whole genome shotgun (WGS) entry which is preliminary data.</text>
</comment>
<protein>
    <submittedName>
        <fullName evidence="3">DNA-3-methyladenine glycosylase</fullName>
    </submittedName>
</protein>